<organism evidence="4 5">
    <name type="scientific">Knoellia remsis</name>
    <dbReference type="NCBI Taxonomy" id="407159"/>
    <lineage>
        <taxon>Bacteria</taxon>
        <taxon>Bacillati</taxon>
        <taxon>Actinomycetota</taxon>
        <taxon>Actinomycetes</taxon>
        <taxon>Micrococcales</taxon>
        <taxon>Intrasporangiaceae</taxon>
        <taxon>Knoellia</taxon>
    </lineage>
</organism>
<reference evidence="4 5" key="1">
    <citation type="submission" date="2018-03" db="EMBL/GenBank/DDBJ databases">
        <title>Genomic Encyclopedia of Archaeal and Bacterial Type Strains, Phase II (KMG-II): from individual species to whole genera.</title>
        <authorList>
            <person name="Goeker M."/>
        </authorList>
    </citation>
    <scope>NUCLEOTIDE SEQUENCE [LARGE SCALE GENOMIC DNA]</scope>
    <source>
        <strain evidence="4 5">ATCC BAA-1496</strain>
    </source>
</reference>
<evidence type="ECO:0000256" key="2">
    <source>
        <dbReference type="ARBA" id="ARBA00022448"/>
    </source>
</evidence>
<sequence length="102" mass="11202">MRQRLGLARLLVKPKELIVLDEPSNGLDPVGIRWLRNLIGELRASGATVIVSSHALYEVQQVMTQFLLLGDGKVLAQGSREELGEVVTLEDLYFRALGEGSS</sequence>
<dbReference type="GO" id="GO:0005524">
    <property type="term" value="F:ATP binding"/>
    <property type="evidence" value="ECO:0007669"/>
    <property type="project" value="UniProtKB-KW"/>
</dbReference>
<dbReference type="Pfam" id="PF13304">
    <property type="entry name" value="AAA_21"/>
    <property type="match status" value="1"/>
</dbReference>
<name>A0A2T0UU72_9MICO</name>
<feature type="domain" description="ATPase AAA-type core" evidence="3">
    <location>
        <begin position="12"/>
        <end position="57"/>
    </location>
</feature>
<dbReference type="InterPro" id="IPR003959">
    <property type="entry name" value="ATPase_AAA_core"/>
</dbReference>
<dbReference type="SUPFAM" id="SSF52540">
    <property type="entry name" value="P-loop containing nucleoside triphosphate hydrolases"/>
    <property type="match status" value="1"/>
</dbReference>
<keyword evidence="4" id="KW-0067">ATP-binding</keyword>
<keyword evidence="4" id="KW-0547">Nucleotide-binding</keyword>
<comment type="similarity">
    <text evidence="1">Belongs to the ABC transporter superfamily.</text>
</comment>
<dbReference type="GO" id="GO:0016887">
    <property type="term" value="F:ATP hydrolysis activity"/>
    <property type="evidence" value="ECO:0007669"/>
    <property type="project" value="InterPro"/>
</dbReference>
<dbReference type="Gene3D" id="3.40.50.300">
    <property type="entry name" value="P-loop containing nucleotide triphosphate hydrolases"/>
    <property type="match status" value="1"/>
</dbReference>
<evidence type="ECO:0000256" key="1">
    <source>
        <dbReference type="ARBA" id="ARBA00005417"/>
    </source>
</evidence>
<gene>
    <name evidence="4" type="ORF">BCF74_10531</name>
</gene>
<evidence type="ECO:0000313" key="5">
    <source>
        <dbReference type="Proteomes" id="UP000237822"/>
    </source>
</evidence>
<dbReference type="EMBL" id="PVTI01000005">
    <property type="protein sequence ID" value="PRY61475.1"/>
    <property type="molecule type" value="Genomic_DNA"/>
</dbReference>
<dbReference type="AlphaFoldDB" id="A0A2T0UU72"/>
<keyword evidence="2" id="KW-0813">Transport</keyword>
<proteinExistence type="inferred from homology"/>
<keyword evidence="5" id="KW-1185">Reference proteome</keyword>
<dbReference type="InterPro" id="IPR027417">
    <property type="entry name" value="P-loop_NTPase"/>
</dbReference>
<evidence type="ECO:0000313" key="4">
    <source>
        <dbReference type="EMBL" id="PRY61475.1"/>
    </source>
</evidence>
<dbReference type="Proteomes" id="UP000237822">
    <property type="component" value="Unassembled WGS sequence"/>
</dbReference>
<dbReference type="PANTHER" id="PTHR43335">
    <property type="entry name" value="ABC TRANSPORTER, ATP-BINDING PROTEIN"/>
    <property type="match status" value="1"/>
</dbReference>
<accession>A0A2T0UU72</accession>
<protein>
    <submittedName>
        <fullName evidence="4">ABC-2 type transport system ATP-binding protein</fullName>
    </submittedName>
</protein>
<comment type="caution">
    <text evidence="4">The sequence shown here is derived from an EMBL/GenBank/DDBJ whole genome shotgun (WGS) entry which is preliminary data.</text>
</comment>
<evidence type="ECO:0000259" key="3">
    <source>
        <dbReference type="Pfam" id="PF13304"/>
    </source>
</evidence>